<dbReference type="AlphaFoldDB" id="A0AAV5MKE4"/>
<sequence length="60" mass="6968">MTAMSPDLLWMEEERKGEERRSEGNEKKTLRGYQWSGNDFVEVGHHLVHEWVSGGDGKSY</sequence>
<name>A0AAV5MKE4_9ROSI</name>
<accession>A0AAV5MKE4</accession>
<protein>
    <submittedName>
        <fullName evidence="2">Uncharacterized protein</fullName>
    </submittedName>
</protein>
<evidence type="ECO:0000256" key="1">
    <source>
        <dbReference type="SAM" id="MobiDB-lite"/>
    </source>
</evidence>
<reference evidence="2 3" key="1">
    <citation type="journal article" date="2021" name="Commun. Biol.">
        <title>The genome of Shorea leprosula (Dipterocarpaceae) highlights the ecological relevance of drought in aseasonal tropical rainforests.</title>
        <authorList>
            <person name="Ng K.K.S."/>
            <person name="Kobayashi M.J."/>
            <person name="Fawcett J.A."/>
            <person name="Hatakeyama M."/>
            <person name="Paape T."/>
            <person name="Ng C.H."/>
            <person name="Ang C.C."/>
            <person name="Tnah L.H."/>
            <person name="Lee C.T."/>
            <person name="Nishiyama T."/>
            <person name="Sese J."/>
            <person name="O'Brien M.J."/>
            <person name="Copetti D."/>
            <person name="Mohd Noor M.I."/>
            <person name="Ong R.C."/>
            <person name="Putra M."/>
            <person name="Sireger I.Z."/>
            <person name="Indrioko S."/>
            <person name="Kosugi Y."/>
            <person name="Izuno A."/>
            <person name="Isagi Y."/>
            <person name="Lee S.L."/>
            <person name="Shimizu K.K."/>
        </authorList>
    </citation>
    <scope>NUCLEOTIDE SEQUENCE [LARGE SCALE GENOMIC DNA]</scope>
    <source>
        <strain evidence="2">214</strain>
    </source>
</reference>
<proteinExistence type="predicted"/>
<comment type="caution">
    <text evidence="2">The sequence shown here is derived from an EMBL/GenBank/DDBJ whole genome shotgun (WGS) entry which is preliminary data.</text>
</comment>
<evidence type="ECO:0000313" key="2">
    <source>
        <dbReference type="EMBL" id="GKV49479.1"/>
    </source>
</evidence>
<dbReference type="Proteomes" id="UP001054252">
    <property type="component" value="Unassembled WGS sequence"/>
</dbReference>
<feature type="region of interest" description="Disordered" evidence="1">
    <location>
        <begin position="1"/>
        <end position="28"/>
    </location>
</feature>
<organism evidence="2 3">
    <name type="scientific">Rubroshorea leprosula</name>
    <dbReference type="NCBI Taxonomy" id="152421"/>
    <lineage>
        <taxon>Eukaryota</taxon>
        <taxon>Viridiplantae</taxon>
        <taxon>Streptophyta</taxon>
        <taxon>Embryophyta</taxon>
        <taxon>Tracheophyta</taxon>
        <taxon>Spermatophyta</taxon>
        <taxon>Magnoliopsida</taxon>
        <taxon>eudicotyledons</taxon>
        <taxon>Gunneridae</taxon>
        <taxon>Pentapetalae</taxon>
        <taxon>rosids</taxon>
        <taxon>malvids</taxon>
        <taxon>Malvales</taxon>
        <taxon>Dipterocarpaceae</taxon>
        <taxon>Rubroshorea</taxon>
    </lineage>
</organism>
<dbReference type="EMBL" id="BPVZ01000301">
    <property type="protein sequence ID" value="GKV49479.1"/>
    <property type="molecule type" value="Genomic_DNA"/>
</dbReference>
<evidence type="ECO:0000313" key="3">
    <source>
        <dbReference type="Proteomes" id="UP001054252"/>
    </source>
</evidence>
<gene>
    <name evidence="2" type="ORF">SLEP1_g56230</name>
</gene>
<feature type="compositionally biased region" description="Basic and acidic residues" evidence="1">
    <location>
        <begin position="12"/>
        <end position="28"/>
    </location>
</feature>
<keyword evidence="3" id="KW-1185">Reference proteome</keyword>